<evidence type="ECO:0000256" key="1">
    <source>
        <dbReference type="ARBA" id="ARBA00022468"/>
    </source>
</evidence>
<dbReference type="SUPFAM" id="SSF47923">
    <property type="entry name" value="Ypt/Rab-GAP domain of gyp1p"/>
    <property type="match status" value="2"/>
</dbReference>
<keyword evidence="2" id="KW-0472">Membrane</keyword>
<dbReference type="GO" id="GO:0006888">
    <property type="term" value="P:endoplasmic reticulum to Golgi vesicle-mediated transport"/>
    <property type="evidence" value="ECO:0007669"/>
    <property type="project" value="TreeGrafter"/>
</dbReference>
<dbReference type="OrthoDB" id="206700at2759"/>
<keyword evidence="2" id="KW-1133">Transmembrane helix</keyword>
<dbReference type="Gene3D" id="1.10.8.1310">
    <property type="match status" value="1"/>
</dbReference>
<gene>
    <name evidence="4" type="ORF">OSTQU699_LOCUS9121</name>
</gene>
<evidence type="ECO:0000259" key="3">
    <source>
        <dbReference type="PROSITE" id="PS50086"/>
    </source>
</evidence>
<keyword evidence="5" id="KW-1185">Reference proteome</keyword>
<dbReference type="Proteomes" id="UP000708148">
    <property type="component" value="Unassembled WGS sequence"/>
</dbReference>
<proteinExistence type="predicted"/>
<dbReference type="PROSITE" id="PS50086">
    <property type="entry name" value="TBC_RABGAP"/>
    <property type="match status" value="1"/>
</dbReference>
<reference evidence="4" key="1">
    <citation type="submission" date="2020-12" db="EMBL/GenBank/DDBJ databases">
        <authorList>
            <person name="Iha C."/>
        </authorList>
    </citation>
    <scope>NUCLEOTIDE SEQUENCE</scope>
</reference>
<dbReference type="SMART" id="SM00164">
    <property type="entry name" value="TBC"/>
    <property type="match status" value="1"/>
</dbReference>
<dbReference type="GO" id="GO:0005789">
    <property type="term" value="C:endoplasmic reticulum membrane"/>
    <property type="evidence" value="ECO:0007669"/>
    <property type="project" value="TreeGrafter"/>
</dbReference>
<dbReference type="AlphaFoldDB" id="A0A8S1J9W3"/>
<feature type="transmembrane region" description="Helical" evidence="2">
    <location>
        <begin position="369"/>
        <end position="387"/>
    </location>
</feature>
<dbReference type="EMBL" id="CAJHUC010002400">
    <property type="protein sequence ID" value="CAD7703764.1"/>
    <property type="molecule type" value="Genomic_DNA"/>
</dbReference>
<feature type="domain" description="Rab-GAP TBC" evidence="3">
    <location>
        <begin position="58"/>
        <end position="246"/>
    </location>
</feature>
<dbReference type="InterPro" id="IPR045913">
    <property type="entry name" value="TBC20/Gyp8-like"/>
</dbReference>
<dbReference type="PANTHER" id="PTHR20913:SF7">
    <property type="entry name" value="RE60063P"/>
    <property type="match status" value="1"/>
</dbReference>
<keyword evidence="2" id="KW-0812">Transmembrane</keyword>
<evidence type="ECO:0000313" key="4">
    <source>
        <dbReference type="EMBL" id="CAD7703764.1"/>
    </source>
</evidence>
<dbReference type="PANTHER" id="PTHR20913">
    <property type="entry name" value="TBC1 DOMAIN FAMILY MEMBER 20/GTPASE"/>
    <property type="match status" value="1"/>
</dbReference>
<keyword evidence="1" id="KW-0343">GTPase activation</keyword>
<dbReference type="GO" id="GO:0005096">
    <property type="term" value="F:GTPase activator activity"/>
    <property type="evidence" value="ECO:0007669"/>
    <property type="project" value="UniProtKB-KW"/>
</dbReference>
<dbReference type="InterPro" id="IPR035969">
    <property type="entry name" value="Rab-GAP_TBC_sf"/>
</dbReference>
<dbReference type="Gene3D" id="1.10.472.80">
    <property type="entry name" value="Ypt/Rab-GAP domain of gyp1p, domain 3"/>
    <property type="match status" value="1"/>
</dbReference>
<organism evidence="4 5">
    <name type="scientific">Ostreobium quekettii</name>
    <dbReference type="NCBI Taxonomy" id="121088"/>
    <lineage>
        <taxon>Eukaryota</taxon>
        <taxon>Viridiplantae</taxon>
        <taxon>Chlorophyta</taxon>
        <taxon>core chlorophytes</taxon>
        <taxon>Ulvophyceae</taxon>
        <taxon>TCBD clade</taxon>
        <taxon>Bryopsidales</taxon>
        <taxon>Ostreobineae</taxon>
        <taxon>Ostreobiaceae</taxon>
        <taxon>Ostreobium</taxon>
    </lineage>
</organism>
<dbReference type="Pfam" id="PF00566">
    <property type="entry name" value="RabGAP-TBC"/>
    <property type="match status" value="1"/>
</dbReference>
<dbReference type="InterPro" id="IPR000195">
    <property type="entry name" value="Rab-GAP-TBC_dom"/>
</dbReference>
<accession>A0A8S1J9W3</accession>
<name>A0A8S1J9W3_9CHLO</name>
<evidence type="ECO:0000256" key="2">
    <source>
        <dbReference type="SAM" id="Phobius"/>
    </source>
</evidence>
<evidence type="ECO:0000313" key="5">
    <source>
        <dbReference type="Proteomes" id="UP000708148"/>
    </source>
</evidence>
<sequence>MAPRRRRQQGKRPGGSLGWEERLRVQRDAETVQSVEALLAAPELDVTQLRKIAAARGLANNRLRARVWPLLLGIDIDAFSYDQYDELARMDHADTPTLKADIARSLWSFTDGWSDEARQEKRDALMRLLNAVVNYSAGDVRYYQGLHDIASVLLLTVGERLAFPLLHRLSTSHLRDCTRPTLEPVAELLQLQVPILDMADRQLARLLEGMQLPCYFALSWYITWFSHDVRSLGELARLFDLFLSAHPMMPLYVGAACMAAAREELICVEDVSLMHQALVNLRVGKYMTTDELIRRALALYAKARPKQVLRRRGLRPQFTTAPDAFKKGGCWEVPEAPLPRPNGIPLRTLNWGKWCLKGMGGLVPGGVKVYAALSLSGLVVLSAYFVTRIMDHQMSELQEQAWDDMFVSN</sequence>
<protein>
    <recommendedName>
        <fullName evidence="3">Rab-GAP TBC domain-containing protein</fullName>
    </recommendedName>
</protein>
<comment type="caution">
    <text evidence="4">The sequence shown here is derived from an EMBL/GenBank/DDBJ whole genome shotgun (WGS) entry which is preliminary data.</text>
</comment>